<evidence type="ECO:0000256" key="5">
    <source>
        <dbReference type="ARBA" id="ARBA00022741"/>
    </source>
</evidence>
<dbReference type="CDD" id="cd01854">
    <property type="entry name" value="YjeQ_EngC"/>
    <property type="match status" value="1"/>
</dbReference>
<dbReference type="SUPFAM" id="SSF52540">
    <property type="entry name" value="P-loop containing nucleoside triphosphate hydrolases"/>
    <property type="match status" value="1"/>
</dbReference>
<keyword evidence="6 10" id="KW-0378">Hydrolase</keyword>
<evidence type="ECO:0000259" key="11">
    <source>
        <dbReference type="PROSITE" id="PS50936"/>
    </source>
</evidence>
<feature type="domain" description="EngC GTPase" evidence="11">
    <location>
        <begin position="89"/>
        <end position="239"/>
    </location>
</feature>
<evidence type="ECO:0000259" key="12">
    <source>
        <dbReference type="PROSITE" id="PS51721"/>
    </source>
</evidence>
<proteinExistence type="inferred from homology"/>
<keyword evidence="1 10" id="KW-0963">Cytoplasm</keyword>
<reference evidence="13 14" key="1">
    <citation type="submission" date="2019-09" db="EMBL/GenBank/DDBJ databases">
        <title>Genome sequence and assembly of Flavobacterium sp.</title>
        <authorList>
            <person name="Chhetri G."/>
        </authorList>
    </citation>
    <scope>NUCLEOTIDE SEQUENCE [LARGE SCALE GENOMIC DNA]</scope>
    <source>
        <strain evidence="13 14">SNL9</strain>
    </source>
</reference>
<feature type="binding site" evidence="10">
    <location>
        <position position="265"/>
    </location>
    <ligand>
        <name>Zn(2+)</name>
        <dbReference type="ChEBI" id="CHEBI:29105"/>
    </ligand>
</feature>
<organism evidence="13 14">
    <name type="scientific">Paenimyroides baculatum</name>
    <dbReference type="NCBI Taxonomy" id="2608000"/>
    <lineage>
        <taxon>Bacteria</taxon>
        <taxon>Pseudomonadati</taxon>
        <taxon>Bacteroidota</taxon>
        <taxon>Flavobacteriia</taxon>
        <taxon>Flavobacteriales</taxon>
        <taxon>Flavobacteriaceae</taxon>
        <taxon>Paenimyroides</taxon>
    </lineage>
</organism>
<gene>
    <name evidence="10 13" type="primary">rsgA</name>
    <name evidence="13" type="ORF">F0460_06475</name>
</gene>
<dbReference type="PANTHER" id="PTHR32120:SF11">
    <property type="entry name" value="SMALL RIBOSOMAL SUBUNIT BIOGENESIS GTPASE RSGA 1, MITOCHONDRIAL-RELATED"/>
    <property type="match status" value="1"/>
</dbReference>
<evidence type="ECO:0000256" key="9">
    <source>
        <dbReference type="ARBA" id="ARBA00023134"/>
    </source>
</evidence>
<dbReference type="InterPro" id="IPR031944">
    <property type="entry name" value="RsgA_N"/>
</dbReference>
<dbReference type="PANTHER" id="PTHR32120">
    <property type="entry name" value="SMALL RIBOSOMAL SUBUNIT BIOGENESIS GTPASE RSGA"/>
    <property type="match status" value="1"/>
</dbReference>
<dbReference type="Gene3D" id="2.40.50.140">
    <property type="entry name" value="Nucleic acid-binding proteins"/>
    <property type="match status" value="1"/>
</dbReference>
<dbReference type="Pfam" id="PF03193">
    <property type="entry name" value="RsgA_GTPase"/>
    <property type="match status" value="1"/>
</dbReference>
<evidence type="ECO:0000256" key="10">
    <source>
        <dbReference type="HAMAP-Rule" id="MF_01820"/>
    </source>
</evidence>
<name>A0A5M6CK84_9FLAO</name>
<dbReference type="Proteomes" id="UP000325141">
    <property type="component" value="Unassembled WGS sequence"/>
</dbReference>
<dbReference type="InterPro" id="IPR010914">
    <property type="entry name" value="RsgA_GTPase_dom"/>
</dbReference>
<keyword evidence="14" id="KW-1185">Reference proteome</keyword>
<evidence type="ECO:0000256" key="6">
    <source>
        <dbReference type="ARBA" id="ARBA00022801"/>
    </source>
</evidence>
<comment type="function">
    <text evidence="10">One of several proteins that assist in the late maturation steps of the functional core of the 30S ribosomal subunit. Helps release RbfA from mature subunits. May play a role in the assembly of ribosomal proteins into the subunit. Circularly permuted GTPase that catalyzes slow GTP hydrolysis, GTPase activity is stimulated by the 30S ribosomal subunit.</text>
</comment>
<dbReference type="Gene3D" id="3.40.50.300">
    <property type="entry name" value="P-loop containing nucleotide triphosphate hydrolases"/>
    <property type="match status" value="1"/>
</dbReference>
<dbReference type="GO" id="GO:0003924">
    <property type="term" value="F:GTPase activity"/>
    <property type="evidence" value="ECO:0007669"/>
    <property type="project" value="UniProtKB-UniRule"/>
</dbReference>
<dbReference type="CDD" id="cd04466">
    <property type="entry name" value="S1_YloQ_GTPase"/>
    <property type="match status" value="1"/>
</dbReference>
<feature type="binding site" evidence="10">
    <location>
        <begin position="129"/>
        <end position="132"/>
    </location>
    <ligand>
        <name>GTP</name>
        <dbReference type="ChEBI" id="CHEBI:37565"/>
    </ligand>
</feature>
<evidence type="ECO:0000256" key="1">
    <source>
        <dbReference type="ARBA" id="ARBA00022490"/>
    </source>
</evidence>
<evidence type="ECO:0000313" key="14">
    <source>
        <dbReference type="Proteomes" id="UP000325141"/>
    </source>
</evidence>
<evidence type="ECO:0000256" key="2">
    <source>
        <dbReference type="ARBA" id="ARBA00022517"/>
    </source>
</evidence>
<dbReference type="HAMAP" id="MF_01820">
    <property type="entry name" value="GTPase_RsgA"/>
    <property type="match status" value="1"/>
</dbReference>
<dbReference type="EC" id="3.6.1.-" evidence="10"/>
<keyword evidence="7 10" id="KW-0862">Zinc</keyword>
<accession>A0A5M6CK84</accession>
<comment type="caution">
    <text evidence="13">The sequence shown here is derived from an EMBL/GenBank/DDBJ whole genome shotgun (WGS) entry which is preliminary data.</text>
</comment>
<sequence length="321" mass="36137">MTGIVYKSTGSWYTVKADTNEFFECRIKGKFRMKGIKSTNPIAVGDKVDFDLDTTADVVTGVITNIHERKNYLIRKSVNLSKQVHIIAANVDILFILVTIDNPVTTTSFIDRLLVTAEAYGIEAILVFNKVDTFSEETLDDQLFLQYTYDKIGYKCLRVSAATGKGLDALKETMTNKVSMFTGHSGVGKSTLVNALEPGLNLKTKEISEQHQQGQHTTTFAEMYDLSFDAKIIDTPGIRGFGIVDMEPQEIGNYFPEFFKLKDQCKFNNCLHREEPHCAVKDALDDDEISWSRYKSYTQMLDGDEENYRADTYGNGKNPDA</sequence>
<keyword evidence="9 10" id="KW-0342">GTP-binding</keyword>
<dbReference type="GO" id="GO:0019843">
    <property type="term" value="F:rRNA binding"/>
    <property type="evidence" value="ECO:0007669"/>
    <property type="project" value="UniProtKB-KW"/>
</dbReference>
<dbReference type="AlphaFoldDB" id="A0A5M6CK84"/>
<dbReference type="InterPro" id="IPR030378">
    <property type="entry name" value="G_CP_dom"/>
</dbReference>
<evidence type="ECO:0000313" key="13">
    <source>
        <dbReference type="EMBL" id="KAA5535433.1"/>
    </source>
</evidence>
<keyword evidence="8 10" id="KW-0694">RNA-binding</keyword>
<keyword evidence="4 10" id="KW-0699">rRNA-binding</keyword>
<comment type="cofactor">
    <cofactor evidence="10">
        <name>Zn(2+)</name>
        <dbReference type="ChEBI" id="CHEBI:29105"/>
    </cofactor>
    <text evidence="10">Binds 1 zinc ion per subunit.</text>
</comment>
<feature type="binding site" evidence="10">
    <location>
        <begin position="183"/>
        <end position="191"/>
    </location>
    <ligand>
        <name>GTP</name>
        <dbReference type="ChEBI" id="CHEBI:37565"/>
    </ligand>
</feature>
<feature type="binding site" evidence="10">
    <location>
        <position position="278"/>
    </location>
    <ligand>
        <name>Zn(2+)</name>
        <dbReference type="ChEBI" id="CHEBI:29105"/>
    </ligand>
</feature>
<feature type="domain" description="CP-type G" evidence="12">
    <location>
        <begin position="81"/>
        <end position="241"/>
    </location>
</feature>
<dbReference type="NCBIfam" id="TIGR00157">
    <property type="entry name" value="ribosome small subunit-dependent GTPase A"/>
    <property type="match status" value="1"/>
</dbReference>
<evidence type="ECO:0000256" key="7">
    <source>
        <dbReference type="ARBA" id="ARBA00022833"/>
    </source>
</evidence>
<dbReference type="InterPro" id="IPR012340">
    <property type="entry name" value="NA-bd_OB-fold"/>
</dbReference>
<evidence type="ECO:0000256" key="8">
    <source>
        <dbReference type="ARBA" id="ARBA00022884"/>
    </source>
</evidence>
<dbReference type="Pfam" id="PF16745">
    <property type="entry name" value="RsgA_N"/>
    <property type="match status" value="1"/>
</dbReference>
<dbReference type="InterPro" id="IPR027417">
    <property type="entry name" value="P-loop_NTPase"/>
</dbReference>
<protein>
    <recommendedName>
        <fullName evidence="10">Small ribosomal subunit biogenesis GTPase RsgA</fullName>
        <ecNumber evidence="10">3.6.1.-</ecNumber>
    </recommendedName>
</protein>
<dbReference type="GO" id="GO:0005737">
    <property type="term" value="C:cytoplasm"/>
    <property type="evidence" value="ECO:0007669"/>
    <property type="project" value="UniProtKB-SubCell"/>
</dbReference>
<dbReference type="EMBL" id="VWSG01000004">
    <property type="protein sequence ID" value="KAA5535433.1"/>
    <property type="molecule type" value="Genomic_DNA"/>
</dbReference>
<dbReference type="GO" id="GO:0046872">
    <property type="term" value="F:metal ion binding"/>
    <property type="evidence" value="ECO:0007669"/>
    <property type="project" value="UniProtKB-KW"/>
</dbReference>
<dbReference type="PROSITE" id="PS50936">
    <property type="entry name" value="ENGC_GTPASE"/>
    <property type="match status" value="1"/>
</dbReference>
<comment type="subunit">
    <text evidence="10">Monomer. Associates with 30S ribosomal subunit, binds 16S rRNA.</text>
</comment>
<dbReference type="InterPro" id="IPR004881">
    <property type="entry name" value="Ribosome_biogen_GTPase_RsgA"/>
</dbReference>
<comment type="similarity">
    <text evidence="10">Belongs to the TRAFAC class YlqF/YawG GTPase family. RsgA subfamily.</text>
</comment>
<evidence type="ECO:0000256" key="4">
    <source>
        <dbReference type="ARBA" id="ARBA00022730"/>
    </source>
</evidence>
<dbReference type="SUPFAM" id="SSF50249">
    <property type="entry name" value="Nucleic acid-binding proteins"/>
    <property type="match status" value="1"/>
</dbReference>
<keyword evidence="2 10" id="KW-0690">Ribosome biogenesis</keyword>
<evidence type="ECO:0000256" key="3">
    <source>
        <dbReference type="ARBA" id="ARBA00022723"/>
    </source>
</evidence>
<dbReference type="Gene3D" id="1.10.40.50">
    <property type="entry name" value="Probable gtpase engc, domain 3"/>
    <property type="match status" value="1"/>
</dbReference>
<dbReference type="GO" id="GO:0005525">
    <property type="term" value="F:GTP binding"/>
    <property type="evidence" value="ECO:0007669"/>
    <property type="project" value="UniProtKB-UniRule"/>
</dbReference>
<keyword evidence="5 10" id="KW-0547">Nucleotide-binding</keyword>
<keyword evidence="3 10" id="KW-0479">Metal-binding</keyword>
<feature type="binding site" evidence="10">
    <location>
        <position position="272"/>
    </location>
    <ligand>
        <name>Zn(2+)</name>
        <dbReference type="ChEBI" id="CHEBI:29105"/>
    </ligand>
</feature>
<comment type="subcellular location">
    <subcellularLocation>
        <location evidence="10">Cytoplasm</location>
    </subcellularLocation>
</comment>
<feature type="binding site" evidence="10">
    <location>
        <position position="270"/>
    </location>
    <ligand>
        <name>Zn(2+)</name>
        <dbReference type="ChEBI" id="CHEBI:29105"/>
    </ligand>
</feature>
<dbReference type="PROSITE" id="PS51721">
    <property type="entry name" value="G_CP"/>
    <property type="match status" value="1"/>
</dbReference>
<dbReference type="RefSeq" id="WP_150011458.1">
    <property type="nucleotide sequence ID" value="NZ_VWSG01000004.1"/>
</dbReference>
<dbReference type="GO" id="GO:0042274">
    <property type="term" value="P:ribosomal small subunit biogenesis"/>
    <property type="evidence" value="ECO:0007669"/>
    <property type="project" value="UniProtKB-UniRule"/>
</dbReference>